<reference evidence="2" key="1">
    <citation type="submission" date="2022-11" db="UniProtKB">
        <authorList>
            <consortium name="WormBaseParasite"/>
        </authorList>
    </citation>
    <scope>IDENTIFICATION</scope>
</reference>
<dbReference type="AlphaFoldDB" id="A0A914Y1I0"/>
<organism evidence="1 2">
    <name type="scientific">Panagrolaimus superbus</name>
    <dbReference type="NCBI Taxonomy" id="310955"/>
    <lineage>
        <taxon>Eukaryota</taxon>
        <taxon>Metazoa</taxon>
        <taxon>Ecdysozoa</taxon>
        <taxon>Nematoda</taxon>
        <taxon>Chromadorea</taxon>
        <taxon>Rhabditida</taxon>
        <taxon>Tylenchina</taxon>
        <taxon>Panagrolaimomorpha</taxon>
        <taxon>Panagrolaimoidea</taxon>
        <taxon>Panagrolaimidae</taxon>
        <taxon>Panagrolaimus</taxon>
    </lineage>
</organism>
<dbReference type="GO" id="GO:0005524">
    <property type="term" value="F:ATP binding"/>
    <property type="evidence" value="ECO:0007669"/>
    <property type="project" value="InterPro"/>
</dbReference>
<dbReference type="InterPro" id="IPR045864">
    <property type="entry name" value="aa-tRNA-synth_II/BPL/LPL"/>
</dbReference>
<evidence type="ECO:0000313" key="1">
    <source>
        <dbReference type="Proteomes" id="UP000887577"/>
    </source>
</evidence>
<dbReference type="Gene3D" id="3.30.930.10">
    <property type="entry name" value="Bira Bifunctional Protein, Domain 2"/>
    <property type="match status" value="1"/>
</dbReference>
<protein>
    <submittedName>
        <fullName evidence="2">Uncharacterized protein</fullName>
    </submittedName>
</protein>
<dbReference type="GO" id="GO:0006434">
    <property type="term" value="P:seryl-tRNA aminoacylation"/>
    <property type="evidence" value="ECO:0007669"/>
    <property type="project" value="InterPro"/>
</dbReference>
<evidence type="ECO:0000313" key="2">
    <source>
        <dbReference type="WBParaSite" id="PSU_v2.g13311.t1"/>
    </source>
</evidence>
<dbReference type="GO" id="GO:0004828">
    <property type="term" value="F:serine-tRNA ligase activity"/>
    <property type="evidence" value="ECO:0007669"/>
    <property type="project" value="InterPro"/>
</dbReference>
<sequence length="148" mass="16897">MLSNPENLKDIEQNIKNRKGIGNIKRIHELWNSIESFKHNNDSANEYKDLWRELYDEALLIPNMSDPNVPVGDETHAKIVCENSGPETKIEKPKTAEDIVKGWRAISYPRRPAGSRSYALIGPIANLQTALFSFTKNFVLQKGFEEIE</sequence>
<dbReference type="WBParaSite" id="PSU_v2.g13311.t1">
    <property type="protein sequence ID" value="PSU_v2.g13311.t1"/>
    <property type="gene ID" value="PSU_v2.g13311"/>
</dbReference>
<accession>A0A914Y1I0</accession>
<name>A0A914Y1I0_9BILA</name>
<dbReference type="InterPro" id="IPR002317">
    <property type="entry name" value="Ser-tRNA-ligase_type_1"/>
</dbReference>
<dbReference type="PANTHER" id="PTHR11778">
    <property type="entry name" value="SERYL-TRNA SYNTHETASE"/>
    <property type="match status" value="1"/>
</dbReference>
<proteinExistence type="predicted"/>
<keyword evidence="1" id="KW-1185">Reference proteome</keyword>
<dbReference type="Proteomes" id="UP000887577">
    <property type="component" value="Unplaced"/>
</dbReference>